<evidence type="ECO:0000256" key="5">
    <source>
        <dbReference type="ARBA" id="ARBA00022676"/>
    </source>
</evidence>
<dbReference type="STRING" id="1423777.FD46_GL001278"/>
<feature type="domain" description="Phosphoribosyltransferase" evidence="16">
    <location>
        <begin position="9"/>
        <end position="211"/>
    </location>
</feature>
<evidence type="ECO:0000259" key="16">
    <source>
        <dbReference type="Pfam" id="PF14681"/>
    </source>
</evidence>
<dbReference type="NCBIfam" id="NF001097">
    <property type="entry name" value="PRK00129.1"/>
    <property type="match status" value="1"/>
</dbReference>
<proteinExistence type="inferred from homology"/>
<dbReference type="PANTHER" id="PTHR32315:SF4">
    <property type="entry name" value="URACIL PHOSPHORIBOSYLTRANSFERASE, CHLOROPLASTIC"/>
    <property type="match status" value="1"/>
</dbReference>
<dbReference type="AlphaFoldDB" id="A0A0R1M8B3"/>
<dbReference type="InterPro" id="IPR050054">
    <property type="entry name" value="UPRTase/APRTase"/>
</dbReference>
<accession>A0A0R1M8B3</accession>
<keyword evidence="18" id="KW-1185">Reference proteome</keyword>
<dbReference type="GO" id="GO:0005737">
    <property type="term" value="C:cytoplasm"/>
    <property type="evidence" value="ECO:0007669"/>
    <property type="project" value="UniProtKB-ARBA"/>
</dbReference>
<evidence type="ECO:0000256" key="6">
    <source>
        <dbReference type="ARBA" id="ARBA00022679"/>
    </source>
</evidence>
<evidence type="ECO:0000313" key="18">
    <source>
        <dbReference type="Proteomes" id="UP000051686"/>
    </source>
</evidence>
<keyword evidence="6 15" id="KW-0808">Transferase</keyword>
<comment type="function">
    <text evidence="12 15">Catalyzes the conversion of uracil and 5-phospho-alpha-D-ribose 1-diphosphate (PRPP) to UMP and diphosphate.</text>
</comment>
<dbReference type="GO" id="GO:0005525">
    <property type="term" value="F:GTP binding"/>
    <property type="evidence" value="ECO:0007669"/>
    <property type="project" value="UniProtKB-KW"/>
</dbReference>
<dbReference type="FunFam" id="3.40.50.2020:FF:000003">
    <property type="entry name" value="Uracil phosphoribosyltransferase"/>
    <property type="match status" value="1"/>
</dbReference>
<dbReference type="Proteomes" id="UP000051686">
    <property type="component" value="Unassembled WGS sequence"/>
</dbReference>
<dbReference type="PANTHER" id="PTHR32315">
    <property type="entry name" value="ADENINE PHOSPHORIBOSYLTRANSFERASE"/>
    <property type="match status" value="1"/>
</dbReference>
<dbReference type="PATRIC" id="fig|1423777.3.peg.1322"/>
<dbReference type="SUPFAM" id="SSF53271">
    <property type="entry name" value="PRTase-like"/>
    <property type="match status" value="1"/>
</dbReference>
<dbReference type="InterPro" id="IPR034332">
    <property type="entry name" value="Upp_B"/>
</dbReference>
<gene>
    <name evidence="15" type="primary">upp</name>
    <name evidence="17" type="ORF">FD46_GL001278</name>
</gene>
<dbReference type="GO" id="GO:0004845">
    <property type="term" value="F:uracil phosphoribosyltransferase activity"/>
    <property type="evidence" value="ECO:0007669"/>
    <property type="project" value="UniProtKB-UniRule"/>
</dbReference>
<keyword evidence="5 15" id="KW-0328">Glycosyltransferase</keyword>
<evidence type="ECO:0000256" key="7">
    <source>
        <dbReference type="ARBA" id="ARBA00022741"/>
    </source>
</evidence>
<dbReference type="GO" id="GO:0044206">
    <property type="term" value="P:UMP salvage"/>
    <property type="evidence" value="ECO:0007669"/>
    <property type="project" value="UniProtKB-UniRule"/>
</dbReference>
<comment type="catalytic activity">
    <reaction evidence="11 15">
        <text>UMP + diphosphate = 5-phospho-alpha-D-ribose 1-diphosphate + uracil</text>
        <dbReference type="Rhea" id="RHEA:13017"/>
        <dbReference type="ChEBI" id="CHEBI:17568"/>
        <dbReference type="ChEBI" id="CHEBI:33019"/>
        <dbReference type="ChEBI" id="CHEBI:57865"/>
        <dbReference type="ChEBI" id="CHEBI:58017"/>
        <dbReference type="EC" id="2.4.2.9"/>
    </reaction>
</comment>
<evidence type="ECO:0000256" key="10">
    <source>
        <dbReference type="ARBA" id="ARBA00031082"/>
    </source>
</evidence>
<evidence type="ECO:0000256" key="11">
    <source>
        <dbReference type="ARBA" id="ARBA00052919"/>
    </source>
</evidence>
<comment type="activity regulation">
    <text evidence="15">Allosterically activated by GTP.</text>
</comment>
<evidence type="ECO:0000256" key="12">
    <source>
        <dbReference type="ARBA" id="ARBA00056901"/>
    </source>
</evidence>
<dbReference type="EMBL" id="AZEH01000039">
    <property type="protein sequence ID" value="KRL04161.1"/>
    <property type="molecule type" value="Genomic_DNA"/>
</dbReference>
<dbReference type="UniPathway" id="UPA00574">
    <property type="reaction ID" value="UER00636"/>
</dbReference>
<protein>
    <recommendedName>
        <fullName evidence="13 15">Uracil phosphoribosyltransferase</fullName>
        <ecNumber evidence="3 15">2.4.2.9</ecNumber>
    </recommendedName>
    <alternativeName>
        <fullName evidence="10 15">UMP pyrophosphorylase</fullName>
    </alternativeName>
    <alternativeName>
        <fullName evidence="14 15">UPRTase</fullName>
    </alternativeName>
</protein>
<evidence type="ECO:0000256" key="9">
    <source>
        <dbReference type="ARBA" id="ARBA00023134"/>
    </source>
</evidence>
<dbReference type="GO" id="GO:0006223">
    <property type="term" value="P:uracil salvage"/>
    <property type="evidence" value="ECO:0007669"/>
    <property type="project" value="InterPro"/>
</dbReference>
<feature type="binding site" evidence="15">
    <location>
        <position position="82"/>
    </location>
    <ligand>
        <name>5-phospho-alpha-D-ribose 1-diphosphate</name>
        <dbReference type="ChEBI" id="CHEBI:58017"/>
    </ligand>
</feature>
<evidence type="ECO:0000256" key="15">
    <source>
        <dbReference type="HAMAP-Rule" id="MF_01218"/>
    </source>
</evidence>
<dbReference type="InterPro" id="IPR029057">
    <property type="entry name" value="PRTase-like"/>
</dbReference>
<keyword evidence="9 15" id="KW-0342">GTP-binding</keyword>
<dbReference type="NCBIfam" id="TIGR01091">
    <property type="entry name" value="upp"/>
    <property type="match status" value="1"/>
</dbReference>
<dbReference type="HAMAP" id="MF_01218_B">
    <property type="entry name" value="Upp_B"/>
    <property type="match status" value="1"/>
</dbReference>
<dbReference type="Pfam" id="PF14681">
    <property type="entry name" value="UPRTase"/>
    <property type="match status" value="1"/>
</dbReference>
<evidence type="ECO:0000256" key="13">
    <source>
        <dbReference type="ARBA" id="ARBA00072146"/>
    </source>
</evidence>
<keyword evidence="8 15" id="KW-0460">Magnesium</keyword>
<comment type="caution">
    <text evidence="17">The sequence shown here is derived from an EMBL/GenBank/DDBJ whole genome shotgun (WGS) entry which is preliminary data.</text>
</comment>
<comment type="pathway">
    <text evidence="1 15">Pyrimidine metabolism; UMP biosynthesis via salvage pathway; UMP from uracil: step 1/1.</text>
</comment>
<evidence type="ECO:0000256" key="1">
    <source>
        <dbReference type="ARBA" id="ARBA00005180"/>
    </source>
</evidence>
<comment type="similarity">
    <text evidence="2 15">Belongs to the UPRTase family.</text>
</comment>
<keyword evidence="7 15" id="KW-0547">Nucleotide-binding</keyword>
<evidence type="ECO:0000256" key="4">
    <source>
        <dbReference type="ARBA" id="ARBA00022533"/>
    </source>
</evidence>
<name>A0A0R1M8B3_9LACO</name>
<evidence type="ECO:0000256" key="3">
    <source>
        <dbReference type="ARBA" id="ARBA00011894"/>
    </source>
</evidence>
<evidence type="ECO:0000256" key="2">
    <source>
        <dbReference type="ARBA" id="ARBA00009516"/>
    </source>
</evidence>
<evidence type="ECO:0000313" key="17">
    <source>
        <dbReference type="EMBL" id="KRL04161.1"/>
    </source>
</evidence>
<evidence type="ECO:0000256" key="14">
    <source>
        <dbReference type="ARBA" id="ARBA00079807"/>
    </source>
</evidence>
<sequence>MAKLGKFEVLDHPLIQHKLTIIRNKNCGTREFREVVNEIAELMAYEVSRDMPLEDCEVETPITKTTKKHLSGKKVVIVPILRAGLGMVDGILQLIPAAKVGHVGMYRDEETLKPVEYFVKMPDSLSSREIFVVDPMLATGGSAIMAVDALKKRGAVAIKFVCLVAAPEGVKAFRKAHPDVDIFAAALDDHLNEKGYIVPGLGDAGDRLFGTK</sequence>
<dbReference type="Gene3D" id="3.40.50.2020">
    <property type="match status" value="1"/>
</dbReference>
<reference evidence="17 18" key="1">
    <citation type="journal article" date="2015" name="Genome Announc.">
        <title>Expanding the biotechnology potential of lactobacilli through comparative genomics of 213 strains and associated genera.</title>
        <authorList>
            <person name="Sun Z."/>
            <person name="Harris H.M."/>
            <person name="McCann A."/>
            <person name="Guo C."/>
            <person name="Argimon S."/>
            <person name="Zhang W."/>
            <person name="Yang X."/>
            <person name="Jeffery I.B."/>
            <person name="Cooney J.C."/>
            <person name="Kagawa T.F."/>
            <person name="Liu W."/>
            <person name="Song Y."/>
            <person name="Salvetti E."/>
            <person name="Wrobel A."/>
            <person name="Rasinkangas P."/>
            <person name="Parkhill J."/>
            <person name="Rea M.C."/>
            <person name="O'Sullivan O."/>
            <person name="Ritari J."/>
            <person name="Douillard F.P."/>
            <person name="Paul Ross R."/>
            <person name="Yang R."/>
            <person name="Briner A.E."/>
            <person name="Felis G.E."/>
            <person name="de Vos W.M."/>
            <person name="Barrangou R."/>
            <person name="Klaenhammer T.R."/>
            <person name="Caufield P.W."/>
            <person name="Cui Y."/>
            <person name="Zhang H."/>
            <person name="O'Toole P.W."/>
        </authorList>
    </citation>
    <scope>NUCLEOTIDE SEQUENCE [LARGE SCALE GENOMIC DNA]</scope>
    <source>
        <strain evidence="17 18">DSM 19972</strain>
    </source>
</reference>
<keyword evidence="4 15" id="KW-0021">Allosteric enzyme</keyword>
<feature type="binding site" evidence="15">
    <location>
        <position position="197"/>
    </location>
    <ligand>
        <name>uracil</name>
        <dbReference type="ChEBI" id="CHEBI:17568"/>
    </ligand>
</feature>
<feature type="binding site" evidence="15">
    <location>
        <position position="203"/>
    </location>
    <ligand>
        <name>5-phospho-alpha-D-ribose 1-diphosphate</name>
        <dbReference type="ChEBI" id="CHEBI:58017"/>
    </ligand>
</feature>
<dbReference type="GO" id="GO:0000287">
    <property type="term" value="F:magnesium ion binding"/>
    <property type="evidence" value="ECO:0007669"/>
    <property type="project" value="UniProtKB-UniRule"/>
</dbReference>
<feature type="binding site" evidence="15">
    <location>
        <begin position="202"/>
        <end position="204"/>
    </location>
    <ligand>
        <name>uracil</name>
        <dbReference type="ChEBI" id="CHEBI:17568"/>
    </ligand>
</feature>
<feature type="binding site" evidence="15">
    <location>
        <begin position="134"/>
        <end position="142"/>
    </location>
    <ligand>
        <name>5-phospho-alpha-D-ribose 1-diphosphate</name>
        <dbReference type="ChEBI" id="CHEBI:58017"/>
    </ligand>
</feature>
<evidence type="ECO:0000256" key="8">
    <source>
        <dbReference type="ARBA" id="ARBA00022842"/>
    </source>
</evidence>
<dbReference type="InterPro" id="IPR005765">
    <property type="entry name" value="UPRT"/>
</dbReference>
<organism evidence="17 18">
    <name type="scientific">Liquorilactobacillus oeni DSM 19972</name>
    <dbReference type="NCBI Taxonomy" id="1423777"/>
    <lineage>
        <taxon>Bacteria</taxon>
        <taxon>Bacillati</taxon>
        <taxon>Bacillota</taxon>
        <taxon>Bacilli</taxon>
        <taxon>Lactobacillales</taxon>
        <taxon>Lactobacillaceae</taxon>
        <taxon>Liquorilactobacillus</taxon>
    </lineage>
</organism>
<dbReference type="InterPro" id="IPR000836">
    <property type="entry name" value="PRTase_dom"/>
</dbReference>
<comment type="cofactor">
    <cofactor evidence="15">
        <name>Mg(2+)</name>
        <dbReference type="ChEBI" id="CHEBI:18420"/>
    </cofactor>
    <text evidence="15">Binds 1 Mg(2+) ion per subunit. The magnesium is bound as Mg-PRPP.</text>
</comment>
<feature type="binding site" evidence="15">
    <location>
        <position position="107"/>
    </location>
    <ligand>
        <name>5-phospho-alpha-D-ribose 1-diphosphate</name>
        <dbReference type="ChEBI" id="CHEBI:58017"/>
    </ligand>
</feature>
<dbReference type="CDD" id="cd06223">
    <property type="entry name" value="PRTases_typeI"/>
    <property type="match status" value="1"/>
</dbReference>
<dbReference type="EC" id="2.4.2.9" evidence="3 15"/>